<evidence type="ECO:0000313" key="10">
    <source>
        <dbReference type="EMBL" id="GFH52719.1"/>
    </source>
</evidence>
<proteinExistence type="predicted"/>
<keyword evidence="2" id="KW-0963">Cytoplasm</keyword>
<accession>A0AAD3CVM8</accession>
<keyword evidence="5" id="KW-0067">ATP-binding</keyword>
<dbReference type="EMBL" id="BLLK01000046">
    <property type="protein sequence ID" value="GFH52719.1"/>
    <property type="molecule type" value="Genomic_DNA"/>
</dbReference>
<dbReference type="SMART" id="SM00382">
    <property type="entry name" value="AAA"/>
    <property type="match status" value="1"/>
</dbReference>
<dbReference type="FunFam" id="3.40.50.300:FF:001025">
    <property type="entry name" value="ATPase family, AAA domain-containing 2B"/>
    <property type="match status" value="1"/>
</dbReference>
<evidence type="ECO:0000256" key="6">
    <source>
        <dbReference type="ARBA" id="ARBA00023054"/>
    </source>
</evidence>
<dbReference type="GO" id="GO:0005524">
    <property type="term" value="F:ATP binding"/>
    <property type="evidence" value="ECO:0007669"/>
    <property type="project" value="UniProtKB-KW"/>
</dbReference>
<comment type="caution">
    <text evidence="10">The sequence shown here is derived from an EMBL/GenBank/DDBJ whole genome shotgun (WGS) entry which is preliminary data.</text>
</comment>
<dbReference type="GO" id="GO:0016887">
    <property type="term" value="F:ATP hydrolysis activity"/>
    <property type="evidence" value="ECO:0007669"/>
    <property type="project" value="InterPro"/>
</dbReference>
<feature type="domain" description="AAA+ ATPase" evidence="9">
    <location>
        <begin position="214"/>
        <end position="354"/>
    </location>
</feature>
<evidence type="ECO:0000256" key="4">
    <source>
        <dbReference type="ARBA" id="ARBA00022741"/>
    </source>
</evidence>
<reference evidence="10 11" key="1">
    <citation type="journal article" date="2021" name="Sci. Rep.">
        <title>The genome of the diatom Chaetoceros tenuissimus carries an ancient integrated fragment of an extant virus.</title>
        <authorList>
            <person name="Hongo Y."/>
            <person name="Kimura K."/>
            <person name="Takaki Y."/>
            <person name="Yoshida Y."/>
            <person name="Baba S."/>
            <person name="Kobayashi G."/>
            <person name="Nagasaki K."/>
            <person name="Hano T."/>
            <person name="Tomaru Y."/>
        </authorList>
    </citation>
    <scope>NUCLEOTIDE SEQUENCE [LARGE SCALE GENOMIC DNA]</scope>
    <source>
        <strain evidence="10 11">NIES-3715</strain>
    </source>
</reference>
<keyword evidence="3" id="KW-0493">Microtubule</keyword>
<protein>
    <recommendedName>
        <fullName evidence="9">AAA+ ATPase domain-containing protein</fullName>
    </recommendedName>
</protein>
<gene>
    <name evidence="10" type="ORF">CTEN210_09195</name>
</gene>
<dbReference type="GO" id="GO:0005874">
    <property type="term" value="C:microtubule"/>
    <property type="evidence" value="ECO:0007669"/>
    <property type="project" value="UniProtKB-KW"/>
</dbReference>
<dbReference type="Gene3D" id="3.40.50.300">
    <property type="entry name" value="P-loop containing nucleotide triphosphate hydrolases"/>
    <property type="match status" value="1"/>
</dbReference>
<dbReference type="GO" id="GO:0000922">
    <property type="term" value="C:spindle pole"/>
    <property type="evidence" value="ECO:0007669"/>
    <property type="project" value="UniProtKB-SubCell"/>
</dbReference>
<dbReference type="Gene3D" id="1.10.8.60">
    <property type="match status" value="1"/>
</dbReference>
<evidence type="ECO:0000259" key="9">
    <source>
        <dbReference type="SMART" id="SM00382"/>
    </source>
</evidence>
<dbReference type="InterPro" id="IPR003959">
    <property type="entry name" value="ATPase_AAA_core"/>
</dbReference>
<dbReference type="PANTHER" id="PTHR23074">
    <property type="entry name" value="AAA DOMAIN-CONTAINING"/>
    <property type="match status" value="1"/>
</dbReference>
<dbReference type="GO" id="GO:0016853">
    <property type="term" value="F:isomerase activity"/>
    <property type="evidence" value="ECO:0007669"/>
    <property type="project" value="UniProtKB-KW"/>
</dbReference>
<dbReference type="AlphaFoldDB" id="A0AAD3CVM8"/>
<evidence type="ECO:0000313" key="11">
    <source>
        <dbReference type="Proteomes" id="UP001054902"/>
    </source>
</evidence>
<evidence type="ECO:0000256" key="7">
    <source>
        <dbReference type="ARBA" id="ARBA00023212"/>
    </source>
</evidence>
<sequence length="465" mass="52810">MTITVVKKDTCTDQKQPDIHRDCLVLIINYLQENGFHNVAATLETSSKVNSKYTLADNIDLQLILSEFKTFYKLKRGKDPVLSKKREEATKKHKLPGRKSKALPKKSVLPALKEIKPNRDSLKEPLDLTIKNKAADEDVTFESIEKKIKPLPYFDDHEKHGMALLIHREILDASNSSVSWNEIVGLENAKRVLKEATEWPRKYPAIFRCPLMQPWKGALLFGLPGNGKTLLARGLAATTDSTLFNISAASITSKYRGDSEKLVRVLFELADYYCPSIVFIDEIDSIMGKRGNCKSSGLGEHEASRRIKTEFLVQLDGIKQTSDTFFLCASNMPWDLDAALLRRLEKRVLIPMPDLISRKKMLEKNLNLVTHTLSDEDFESIALSTKCYSGSDIKVLCKEVVMVQARRVVKKAEMLKNHESYIENYLKKDPVTKKDFIQALSYVRPSTDLNLSEQHSQWNQQFGSS</sequence>
<keyword evidence="6" id="KW-0175">Coiled coil</keyword>
<organism evidence="10 11">
    <name type="scientific">Chaetoceros tenuissimus</name>
    <dbReference type="NCBI Taxonomy" id="426638"/>
    <lineage>
        <taxon>Eukaryota</taxon>
        <taxon>Sar</taxon>
        <taxon>Stramenopiles</taxon>
        <taxon>Ochrophyta</taxon>
        <taxon>Bacillariophyta</taxon>
        <taxon>Coscinodiscophyceae</taxon>
        <taxon>Chaetocerotophycidae</taxon>
        <taxon>Chaetocerotales</taxon>
        <taxon>Chaetocerotaceae</taxon>
        <taxon>Chaetoceros</taxon>
    </lineage>
</organism>
<dbReference type="InterPro" id="IPR003593">
    <property type="entry name" value="AAA+_ATPase"/>
</dbReference>
<dbReference type="InterPro" id="IPR006594">
    <property type="entry name" value="LisH"/>
</dbReference>
<evidence type="ECO:0000256" key="3">
    <source>
        <dbReference type="ARBA" id="ARBA00022701"/>
    </source>
</evidence>
<dbReference type="InterPro" id="IPR050304">
    <property type="entry name" value="MT-severing_AAA_ATPase"/>
</dbReference>
<dbReference type="Proteomes" id="UP001054902">
    <property type="component" value="Unassembled WGS sequence"/>
</dbReference>
<dbReference type="SUPFAM" id="SSF52540">
    <property type="entry name" value="P-loop containing nucleoside triphosphate hydrolases"/>
    <property type="match status" value="1"/>
</dbReference>
<dbReference type="PANTHER" id="PTHR23074:SF78">
    <property type="entry name" value="KATANIN P60 ATPASE-CONTAINING SUBUNIT A-LIKE 2"/>
    <property type="match status" value="1"/>
</dbReference>
<evidence type="ECO:0000256" key="1">
    <source>
        <dbReference type="ARBA" id="ARBA00004647"/>
    </source>
</evidence>
<evidence type="ECO:0000256" key="2">
    <source>
        <dbReference type="ARBA" id="ARBA00022490"/>
    </source>
</evidence>
<dbReference type="InterPro" id="IPR041569">
    <property type="entry name" value="AAA_lid_3"/>
</dbReference>
<keyword evidence="7" id="KW-0206">Cytoskeleton</keyword>
<evidence type="ECO:0000256" key="8">
    <source>
        <dbReference type="ARBA" id="ARBA00023235"/>
    </source>
</evidence>
<name>A0AAD3CVM8_9STRA</name>
<dbReference type="PROSITE" id="PS50896">
    <property type="entry name" value="LISH"/>
    <property type="match status" value="1"/>
</dbReference>
<keyword evidence="8" id="KW-0413">Isomerase</keyword>
<dbReference type="Pfam" id="PF00004">
    <property type="entry name" value="AAA"/>
    <property type="match status" value="1"/>
</dbReference>
<comment type="subcellular location">
    <subcellularLocation>
        <location evidence="1">Cytoplasm</location>
        <location evidence="1">Cytoskeleton</location>
        <location evidence="1">Spindle pole</location>
    </subcellularLocation>
</comment>
<dbReference type="InterPro" id="IPR027417">
    <property type="entry name" value="P-loop_NTPase"/>
</dbReference>
<dbReference type="Pfam" id="PF17862">
    <property type="entry name" value="AAA_lid_3"/>
    <property type="match status" value="1"/>
</dbReference>
<keyword evidence="4" id="KW-0547">Nucleotide-binding</keyword>
<keyword evidence="11" id="KW-1185">Reference proteome</keyword>
<evidence type="ECO:0000256" key="5">
    <source>
        <dbReference type="ARBA" id="ARBA00022840"/>
    </source>
</evidence>